<gene>
    <name evidence="5" type="ORF">AYI69_g400</name>
</gene>
<dbReference type="InterPro" id="IPR052837">
    <property type="entry name" value="Mitoribosomal_bS21"/>
</dbReference>
<comment type="similarity">
    <text evidence="1">Belongs to the bacterial ribosomal protein bS21 family.</text>
</comment>
<proteinExistence type="inferred from homology"/>
<protein>
    <submittedName>
        <fullName evidence="5">Uncharacterized protein</fullName>
    </submittedName>
</protein>
<comment type="caution">
    <text evidence="5">The sequence shown here is derived from an EMBL/GenBank/DDBJ whole genome shotgun (WGS) entry which is preliminary data.</text>
</comment>
<dbReference type="PANTHER" id="PTHR41237">
    <property type="entry name" value="37S RIBOSOMAL PROTEIN MRP21, MITOCHONDRIAL"/>
    <property type="match status" value="1"/>
</dbReference>
<dbReference type="GO" id="GO:1990904">
    <property type="term" value="C:ribonucleoprotein complex"/>
    <property type="evidence" value="ECO:0007669"/>
    <property type="project" value="UniProtKB-KW"/>
</dbReference>
<evidence type="ECO:0000256" key="3">
    <source>
        <dbReference type="ARBA" id="ARBA00023274"/>
    </source>
</evidence>
<evidence type="ECO:0000313" key="6">
    <source>
        <dbReference type="Proteomes" id="UP000187429"/>
    </source>
</evidence>
<name>A0A1R1YT53_9FUNG</name>
<evidence type="ECO:0000256" key="2">
    <source>
        <dbReference type="ARBA" id="ARBA00022980"/>
    </source>
</evidence>
<dbReference type="InterPro" id="IPR001911">
    <property type="entry name" value="Ribosomal_bS21"/>
</dbReference>
<dbReference type="GO" id="GO:0005840">
    <property type="term" value="C:ribosome"/>
    <property type="evidence" value="ECO:0007669"/>
    <property type="project" value="UniProtKB-KW"/>
</dbReference>
<sequence length="231" mass="25838">MNNLIRAGLSTFGCRNFAKFSFNSGAKCMYSSSNKDGVSKSGQNPSAETPSSSDKNTTIPKLSALKSTAESNLSSDSPIKGLFANSLNQTSKADNKPKGNFMDNYKNYVRAPNSGNSGMNSRIDKIRIMQNSFQDVNGTSFSKDYKNLSLQVESSIGRSIAVFSDNPVFALRKLQRIITQNKIRKILYLKKRYEKPFVKRARLAKEANAFRVKKQVREKVNMVLRMKGWGF</sequence>
<evidence type="ECO:0000256" key="4">
    <source>
        <dbReference type="SAM" id="MobiDB-lite"/>
    </source>
</evidence>
<dbReference type="OrthoDB" id="2501249at2759"/>
<keyword evidence="6" id="KW-1185">Reference proteome</keyword>
<evidence type="ECO:0000313" key="5">
    <source>
        <dbReference type="EMBL" id="OMJ30072.1"/>
    </source>
</evidence>
<dbReference type="Pfam" id="PF01165">
    <property type="entry name" value="Ribosomal_S21"/>
    <property type="match status" value="1"/>
</dbReference>
<keyword evidence="3" id="KW-0687">Ribonucleoprotein</keyword>
<reference evidence="6" key="1">
    <citation type="submission" date="2017-01" db="EMBL/GenBank/DDBJ databases">
        <authorList>
            <person name="Wang Y."/>
            <person name="White M."/>
            <person name="Kvist S."/>
            <person name="Moncalvo J.-M."/>
        </authorList>
    </citation>
    <scope>NUCLEOTIDE SEQUENCE [LARGE SCALE GENOMIC DNA]</scope>
    <source>
        <strain evidence="6">ID-206-W2</strain>
    </source>
</reference>
<dbReference type="Proteomes" id="UP000187429">
    <property type="component" value="Unassembled WGS sequence"/>
</dbReference>
<dbReference type="EMBL" id="LSSM01000087">
    <property type="protein sequence ID" value="OMJ30072.1"/>
    <property type="molecule type" value="Genomic_DNA"/>
</dbReference>
<keyword evidence="2" id="KW-0689">Ribosomal protein</keyword>
<dbReference type="GO" id="GO:0006412">
    <property type="term" value="P:translation"/>
    <property type="evidence" value="ECO:0007669"/>
    <property type="project" value="InterPro"/>
</dbReference>
<dbReference type="AlphaFoldDB" id="A0A1R1YT53"/>
<accession>A0A1R1YT53</accession>
<organism evidence="5 6">
    <name type="scientific">Smittium culicis</name>
    <dbReference type="NCBI Taxonomy" id="133412"/>
    <lineage>
        <taxon>Eukaryota</taxon>
        <taxon>Fungi</taxon>
        <taxon>Fungi incertae sedis</taxon>
        <taxon>Zoopagomycota</taxon>
        <taxon>Kickxellomycotina</taxon>
        <taxon>Harpellomycetes</taxon>
        <taxon>Harpellales</taxon>
        <taxon>Legeriomycetaceae</taxon>
        <taxon>Smittium</taxon>
    </lineage>
</organism>
<feature type="region of interest" description="Disordered" evidence="4">
    <location>
        <begin position="33"/>
        <end position="58"/>
    </location>
</feature>
<evidence type="ECO:0000256" key="1">
    <source>
        <dbReference type="ARBA" id="ARBA00006640"/>
    </source>
</evidence>
<dbReference type="GO" id="GO:0003735">
    <property type="term" value="F:structural constituent of ribosome"/>
    <property type="evidence" value="ECO:0007669"/>
    <property type="project" value="InterPro"/>
</dbReference>
<dbReference type="PANTHER" id="PTHR41237:SF1">
    <property type="entry name" value="SMALL RIBOSOMAL SUBUNIT PROTEIN BS21M"/>
    <property type="match status" value="1"/>
</dbReference>